<dbReference type="InterPro" id="IPR036034">
    <property type="entry name" value="PDZ_sf"/>
</dbReference>
<dbReference type="Gene3D" id="3.30.750.170">
    <property type="match status" value="1"/>
</dbReference>
<evidence type="ECO:0000259" key="2">
    <source>
        <dbReference type="Pfam" id="PF18294"/>
    </source>
</evidence>
<dbReference type="Proteomes" id="UP000255265">
    <property type="component" value="Unassembled WGS sequence"/>
</dbReference>
<keyword evidence="3" id="KW-0378">Hydrolase</keyword>
<dbReference type="Gene3D" id="2.30.42.10">
    <property type="match status" value="1"/>
</dbReference>
<accession>A0A370FPX4</accession>
<dbReference type="CDD" id="cd07561">
    <property type="entry name" value="Peptidase_S41_CPP_like"/>
    <property type="match status" value="1"/>
</dbReference>
<proteinExistence type="predicted"/>
<dbReference type="SUPFAM" id="SSF52096">
    <property type="entry name" value="ClpP/crotonase"/>
    <property type="match status" value="1"/>
</dbReference>
<evidence type="ECO:0000313" key="3">
    <source>
        <dbReference type="EMBL" id="RDI29105.1"/>
    </source>
</evidence>
<dbReference type="Pfam" id="PF03572">
    <property type="entry name" value="Peptidase_S41"/>
    <property type="match status" value="1"/>
</dbReference>
<dbReference type="PANTHER" id="PTHR32060:SF30">
    <property type="entry name" value="CARBOXY-TERMINAL PROCESSING PROTEASE CTPA"/>
    <property type="match status" value="1"/>
</dbReference>
<dbReference type="PANTHER" id="PTHR32060">
    <property type="entry name" value="TAIL-SPECIFIC PROTEASE"/>
    <property type="match status" value="1"/>
</dbReference>
<comment type="caution">
    <text evidence="3">The sequence shown here is derived from an EMBL/GenBank/DDBJ whole genome shotgun (WGS) entry which is preliminary data.</text>
</comment>
<reference evidence="3 4" key="1">
    <citation type="submission" date="2018-07" db="EMBL/GenBank/DDBJ databases">
        <title>Genomic Encyclopedia of Type Strains, Phase IV (KMG-IV): sequencing the most valuable type-strain genomes for metagenomic binning, comparative biology and taxonomic classification.</title>
        <authorList>
            <person name="Goeker M."/>
        </authorList>
    </citation>
    <scope>NUCLEOTIDE SEQUENCE [LARGE SCALE GENOMIC DNA]</scope>
    <source>
        <strain evidence="3 4">DSM 21352</strain>
    </source>
</reference>
<evidence type="ECO:0000259" key="1">
    <source>
        <dbReference type="Pfam" id="PF03572"/>
    </source>
</evidence>
<keyword evidence="4" id="KW-1185">Reference proteome</keyword>
<dbReference type="AlphaFoldDB" id="A0A370FPX4"/>
<dbReference type="InterPro" id="IPR041613">
    <property type="entry name" value="Pept_S41_N"/>
</dbReference>
<dbReference type="InterPro" id="IPR005151">
    <property type="entry name" value="Tail-specific_protease"/>
</dbReference>
<dbReference type="GO" id="GO:0004175">
    <property type="term" value="F:endopeptidase activity"/>
    <property type="evidence" value="ECO:0007669"/>
    <property type="project" value="TreeGrafter"/>
</dbReference>
<feature type="domain" description="Peptidase S41 N-terminal" evidence="2">
    <location>
        <begin position="85"/>
        <end position="125"/>
    </location>
</feature>
<dbReference type="Pfam" id="PF18294">
    <property type="entry name" value="Pept_S41_N"/>
    <property type="match status" value="1"/>
</dbReference>
<dbReference type="EMBL" id="QQAV01000001">
    <property type="protein sequence ID" value="RDI29105.1"/>
    <property type="molecule type" value="Genomic_DNA"/>
</dbReference>
<dbReference type="SUPFAM" id="SSF50156">
    <property type="entry name" value="PDZ domain-like"/>
    <property type="match status" value="1"/>
</dbReference>
<dbReference type="PROSITE" id="PS51257">
    <property type="entry name" value="PROKAR_LIPOPROTEIN"/>
    <property type="match status" value="1"/>
</dbReference>
<sequence length="523" mass="53739">MMRRGMGALLAGAIVTVLSACGGGGGGGGGGALPLALPASSPAAPASTPVAQAGDPDIVDVASVAGRCAKPRSGSADLAGTLLDEKRWVRSWIDDTYLWYDEVPTLSAANYATPIDYFAVLKTSALTSSGKPKDRFHFTYDTAAYQGLSSNGQEIGYGIRFAYLSSVPPRDVRVAYVEPNSPASSAGVTRGMRLRTVDGIDVTNGSNVDGLNAGLAPQKAGEVHQLGLRRLDGSDITLGLTATDIVSSAVMNVKTIPTASGNVGYLQFNQHSVAAESQLMDAMAALRDAAVSDLVLDMRYNGGGLLGIASEVASMIAPSNSTTGQTFERLIYNRKNPFGTSAAASRVPFYATAQYGPRSGTPLPRLNLPRVLVLAGGDTCSASESVVNGLRGIGVNVALVGGTTCGKPYGFYPQDNCGTTYFTIQFQGVNAQGQGDYGDGFAPTCSVADDFSHALGDPAEARLAAALSLRQNGVCPAPATPLVASARSAIAGSGTGLPADQAVLGPRAPWLDNRIVLPADRGL</sequence>
<organism evidence="3 4">
    <name type="scientific">Pseudacidovorax intermedius</name>
    <dbReference type="NCBI Taxonomy" id="433924"/>
    <lineage>
        <taxon>Bacteria</taxon>
        <taxon>Pseudomonadati</taxon>
        <taxon>Pseudomonadota</taxon>
        <taxon>Betaproteobacteria</taxon>
        <taxon>Burkholderiales</taxon>
        <taxon>Comamonadaceae</taxon>
        <taxon>Pseudacidovorax</taxon>
    </lineage>
</organism>
<dbReference type="RefSeq" id="WP_114801808.1">
    <property type="nucleotide sequence ID" value="NZ_QQAV01000001.1"/>
</dbReference>
<dbReference type="GO" id="GO:0006508">
    <property type="term" value="P:proteolysis"/>
    <property type="evidence" value="ECO:0007669"/>
    <property type="project" value="UniProtKB-KW"/>
</dbReference>
<dbReference type="GO" id="GO:0008236">
    <property type="term" value="F:serine-type peptidase activity"/>
    <property type="evidence" value="ECO:0007669"/>
    <property type="project" value="InterPro"/>
</dbReference>
<dbReference type="Gene3D" id="3.90.226.10">
    <property type="entry name" value="2-enoyl-CoA Hydratase, Chain A, domain 1"/>
    <property type="match status" value="1"/>
</dbReference>
<gene>
    <name evidence="3" type="ORF">DFR41_101861</name>
</gene>
<dbReference type="InterPro" id="IPR029045">
    <property type="entry name" value="ClpP/crotonase-like_dom_sf"/>
</dbReference>
<evidence type="ECO:0000313" key="4">
    <source>
        <dbReference type="Proteomes" id="UP000255265"/>
    </source>
</evidence>
<dbReference type="GO" id="GO:0007165">
    <property type="term" value="P:signal transduction"/>
    <property type="evidence" value="ECO:0007669"/>
    <property type="project" value="TreeGrafter"/>
</dbReference>
<feature type="domain" description="Tail specific protease" evidence="1">
    <location>
        <begin position="262"/>
        <end position="407"/>
    </location>
</feature>
<protein>
    <submittedName>
        <fullName evidence="3">C-terminal processing protease CtpA/Prc</fullName>
    </submittedName>
</protein>
<dbReference type="GO" id="GO:0030288">
    <property type="term" value="C:outer membrane-bounded periplasmic space"/>
    <property type="evidence" value="ECO:0007669"/>
    <property type="project" value="TreeGrafter"/>
</dbReference>
<keyword evidence="3" id="KW-0645">Protease</keyword>
<name>A0A370FPX4_9BURK</name>
<dbReference type="OrthoDB" id="7168509at2"/>